<dbReference type="HOGENOM" id="CLU_064512_0_0_1"/>
<name>T1JCZ9_STRMM</name>
<dbReference type="GO" id="GO:0048019">
    <property type="term" value="F:receptor antagonist activity"/>
    <property type="evidence" value="ECO:0007669"/>
    <property type="project" value="InterPro"/>
</dbReference>
<dbReference type="EnsemblMetazoa" id="SMAR011676-RA">
    <property type="protein sequence ID" value="SMAR011676-PA"/>
    <property type="gene ID" value="SMAR011676"/>
</dbReference>
<dbReference type="InterPro" id="IPR037999">
    <property type="entry name" value="RAP_D3"/>
</dbReference>
<dbReference type="Pfam" id="PF06401">
    <property type="entry name" value="Alpha-2-MRAP_C"/>
    <property type="match status" value="1"/>
</dbReference>
<feature type="coiled-coil region" evidence="1">
    <location>
        <begin position="200"/>
        <end position="227"/>
    </location>
</feature>
<dbReference type="SUPFAM" id="SSF47045">
    <property type="entry name" value="RAP domain-like"/>
    <property type="match status" value="3"/>
</dbReference>
<dbReference type="GO" id="GO:0048259">
    <property type="term" value="P:regulation of receptor-mediated endocytosis"/>
    <property type="evidence" value="ECO:0007669"/>
    <property type="project" value="TreeGrafter"/>
</dbReference>
<dbReference type="eggNOG" id="KOG3956">
    <property type="taxonomic scope" value="Eukaryota"/>
</dbReference>
<dbReference type="EMBL" id="JH432088">
    <property type="status" value="NOT_ANNOTATED_CDS"/>
    <property type="molecule type" value="Genomic_DNA"/>
</dbReference>
<dbReference type="InterPro" id="IPR009066">
    <property type="entry name" value="MG_RAP_rcpt_1"/>
</dbReference>
<dbReference type="Gene3D" id="1.20.81.10">
    <property type="entry name" value="RAP domain"/>
    <property type="match status" value="3"/>
</dbReference>
<dbReference type="PANTHER" id="PTHR16560:SF2">
    <property type="entry name" value="ALPHA-2-MACROGLOBULIN RECEPTOR-ASSOCIATED PROTEIN"/>
    <property type="match status" value="1"/>
</dbReference>
<accession>T1JCZ9</accession>
<feature type="domain" description="Alpha-2-macroglobulin receptor-associated protein" evidence="2">
    <location>
        <begin position="36"/>
        <end position="151"/>
    </location>
</feature>
<evidence type="ECO:0008006" key="6">
    <source>
        <dbReference type="Google" id="ProtNLM"/>
    </source>
</evidence>
<protein>
    <recommendedName>
        <fullName evidence="6">Alpha-2-macroglobulin RAP C-terminal domain-containing protein</fullName>
    </recommendedName>
</protein>
<dbReference type="Pfam" id="PF06400">
    <property type="entry name" value="Alpha-2-MRAP_N"/>
    <property type="match status" value="1"/>
</dbReference>
<dbReference type="InterPro" id="IPR036744">
    <property type="entry name" value="RAP_sf"/>
</dbReference>
<reference evidence="5" key="1">
    <citation type="submission" date="2011-05" db="EMBL/GenBank/DDBJ databases">
        <authorList>
            <person name="Richards S.R."/>
            <person name="Qu J."/>
            <person name="Jiang H."/>
            <person name="Jhangiani S.N."/>
            <person name="Agravi P."/>
            <person name="Goodspeed R."/>
            <person name="Gross S."/>
            <person name="Mandapat C."/>
            <person name="Jackson L."/>
            <person name="Mathew T."/>
            <person name="Pu L."/>
            <person name="Thornton R."/>
            <person name="Saada N."/>
            <person name="Wilczek-Boney K.B."/>
            <person name="Lee S."/>
            <person name="Kovar C."/>
            <person name="Wu Y."/>
            <person name="Scherer S.E."/>
            <person name="Worley K.C."/>
            <person name="Muzny D.M."/>
            <person name="Gibbs R."/>
        </authorList>
    </citation>
    <scope>NUCLEOTIDE SEQUENCE</scope>
    <source>
        <strain evidence="5">Brora</strain>
    </source>
</reference>
<dbReference type="GO" id="GO:0005783">
    <property type="term" value="C:endoplasmic reticulum"/>
    <property type="evidence" value="ECO:0007669"/>
    <property type="project" value="InterPro"/>
</dbReference>
<reference evidence="4" key="2">
    <citation type="submission" date="2015-02" db="UniProtKB">
        <authorList>
            <consortium name="EnsemblMetazoa"/>
        </authorList>
    </citation>
    <scope>IDENTIFICATION</scope>
</reference>
<dbReference type="InterPro" id="IPR010483">
    <property type="entry name" value="Alpha_2_MRAP_C"/>
</dbReference>
<evidence type="ECO:0000259" key="2">
    <source>
        <dbReference type="Pfam" id="PF06400"/>
    </source>
</evidence>
<proteinExistence type="predicted"/>
<evidence type="ECO:0000259" key="3">
    <source>
        <dbReference type="Pfam" id="PF06401"/>
    </source>
</evidence>
<evidence type="ECO:0000313" key="4">
    <source>
        <dbReference type="EnsemblMetazoa" id="SMAR011676-PA"/>
    </source>
</evidence>
<dbReference type="STRING" id="126957.T1JCZ9"/>
<dbReference type="AlphaFoldDB" id="T1JCZ9"/>
<dbReference type="GO" id="GO:0050750">
    <property type="term" value="F:low-density lipoprotein particle receptor binding"/>
    <property type="evidence" value="ECO:0007669"/>
    <property type="project" value="InterPro"/>
</dbReference>
<dbReference type="InterPro" id="IPR038003">
    <property type="entry name" value="A2-macroglobuin_RAP"/>
</dbReference>
<dbReference type="OMA" id="KHEKMER"/>
<dbReference type="GO" id="GO:0008201">
    <property type="term" value="F:heparin binding"/>
    <property type="evidence" value="ECO:0007669"/>
    <property type="project" value="InterPro"/>
</dbReference>
<dbReference type="PhylomeDB" id="T1JCZ9"/>
<dbReference type="PANTHER" id="PTHR16560">
    <property type="entry name" value="ALPHA-2-MACROGLOBULIN RECEPTOR-ASSOCIATED PROTEIN"/>
    <property type="match status" value="1"/>
</dbReference>
<organism evidence="4 5">
    <name type="scientific">Strigamia maritima</name>
    <name type="common">European centipede</name>
    <name type="synonym">Geophilus maritimus</name>
    <dbReference type="NCBI Taxonomy" id="126957"/>
    <lineage>
        <taxon>Eukaryota</taxon>
        <taxon>Metazoa</taxon>
        <taxon>Ecdysozoa</taxon>
        <taxon>Arthropoda</taxon>
        <taxon>Myriapoda</taxon>
        <taxon>Chilopoda</taxon>
        <taxon>Pleurostigmophora</taxon>
        <taxon>Geophilomorpha</taxon>
        <taxon>Linotaeniidae</taxon>
        <taxon>Strigamia</taxon>
    </lineage>
</organism>
<dbReference type="Proteomes" id="UP000014500">
    <property type="component" value="Unassembled WGS sequence"/>
</dbReference>
<feature type="domain" description="Alpha-2-macroglobulin RAP C-terminal" evidence="3">
    <location>
        <begin position="177"/>
        <end position="384"/>
    </location>
</feature>
<keyword evidence="1" id="KW-0175">Coiled coil</keyword>
<keyword evidence="5" id="KW-1185">Reference proteome</keyword>
<dbReference type="CDD" id="cd14808">
    <property type="entry name" value="RAP_D3"/>
    <property type="match status" value="1"/>
</dbReference>
<evidence type="ECO:0000313" key="5">
    <source>
        <dbReference type="Proteomes" id="UP000014500"/>
    </source>
</evidence>
<evidence type="ECO:0000256" key="1">
    <source>
        <dbReference type="SAM" id="Coils"/>
    </source>
</evidence>
<sequence>MNHTLVAWCIAESGEWHDVTLFVHEAMMAGSRAIVLIVFFAISIQCEKFHNKYSKEVNENGSWKSSEQRERPFRMYKINVLWEKAQLRLVPDKLKALYSDLKLQDKDEMSLKRLKTEGGDKEGLKEAEIRKHFQGIMMKYDMMEQLEHVEETLKHKRNEAQHRAYNEATDEKIQKGLFKDKKLNKLWEKAERAGFTESELVTLKEELSHHQDKLDEYHSLMDRVNKEFEKNDYFENSLDRFGNAEDARVKTKNFKEASQVLKEKHENLKESYDKITRLSAGATDAFEEIKVQELWKLAKAAKFSQEELQSLKEELQHYEHRIKKLKHLQAQADFHGVDEDKWLVDKPKPDDQKHIEQRIKQYSHKIEKVHGDLHARILQKHSEL</sequence>
<feature type="coiled-coil region" evidence="1">
    <location>
        <begin position="258"/>
        <end position="328"/>
    </location>
</feature>